<gene>
    <name evidence="2" type="ORF">ElyMa_001597700</name>
</gene>
<name>A0AAV4JIB2_9GAST</name>
<organism evidence="2 3">
    <name type="scientific">Elysia marginata</name>
    <dbReference type="NCBI Taxonomy" id="1093978"/>
    <lineage>
        <taxon>Eukaryota</taxon>
        <taxon>Metazoa</taxon>
        <taxon>Spiralia</taxon>
        <taxon>Lophotrochozoa</taxon>
        <taxon>Mollusca</taxon>
        <taxon>Gastropoda</taxon>
        <taxon>Heterobranchia</taxon>
        <taxon>Euthyneura</taxon>
        <taxon>Panpulmonata</taxon>
        <taxon>Sacoglossa</taxon>
        <taxon>Placobranchoidea</taxon>
        <taxon>Plakobranchidae</taxon>
        <taxon>Elysia</taxon>
    </lineage>
</organism>
<keyword evidence="3" id="KW-1185">Reference proteome</keyword>
<comment type="caution">
    <text evidence="2">The sequence shown here is derived from an EMBL/GenBank/DDBJ whole genome shotgun (WGS) entry which is preliminary data.</text>
</comment>
<dbReference type="PANTHER" id="PTHR46060">
    <property type="entry name" value="MARINER MOS1 TRANSPOSASE-LIKE PROTEIN"/>
    <property type="match status" value="1"/>
</dbReference>
<dbReference type="InterPro" id="IPR052709">
    <property type="entry name" value="Transposase-MT_Hybrid"/>
</dbReference>
<evidence type="ECO:0000313" key="2">
    <source>
        <dbReference type="EMBL" id="GFS21613.1"/>
    </source>
</evidence>
<protein>
    <submittedName>
        <fullName evidence="2">Histone-lysine n-methyltransferase setmar-like protein</fullName>
    </submittedName>
</protein>
<evidence type="ECO:0000256" key="1">
    <source>
        <dbReference type="SAM" id="MobiDB-lite"/>
    </source>
</evidence>
<evidence type="ECO:0000313" key="3">
    <source>
        <dbReference type="Proteomes" id="UP000762676"/>
    </source>
</evidence>
<accession>A0AAV4JIB2</accession>
<dbReference type="PANTHER" id="PTHR46060:SF1">
    <property type="entry name" value="MARINER MOS1 TRANSPOSASE-LIKE PROTEIN"/>
    <property type="match status" value="1"/>
</dbReference>
<dbReference type="EMBL" id="BMAT01003195">
    <property type="protein sequence ID" value="GFS21613.1"/>
    <property type="molecule type" value="Genomic_DNA"/>
</dbReference>
<feature type="region of interest" description="Disordered" evidence="1">
    <location>
        <begin position="16"/>
        <end position="43"/>
    </location>
</feature>
<proteinExistence type="predicted"/>
<dbReference type="AlphaFoldDB" id="A0AAV4JIB2"/>
<reference evidence="2 3" key="1">
    <citation type="journal article" date="2021" name="Elife">
        <title>Chloroplast acquisition without the gene transfer in kleptoplastic sea slugs, Plakobranchus ocellatus.</title>
        <authorList>
            <person name="Maeda T."/>
            <person name="Takahashi S."/>
            <person name="Yoshida T."/>
            <person name="Shimamura S."/>
            <person name="Takaki Y."/>
            <person name="Nagai Y."/>
            <person name="Toyoda A."/>
            <person name="Suzuki Y."/>
            <person name="Arimoto A."/>
            <person name="Ishii H."/>
            <person name="Satoh N."/>
            <person name="Nishiyama T."/>
            <person name="Hasebe M."/>
            <person name="Maruyama T."/>
            <person name="Minagawa J."/>
            <person name="Obokata J."/>
            <person name="Shigenobu S."/>
        </authorList>
    </citation>
    <scope>NUCLEOTIDE SEQUENCE [LARGE SCALE GENOMIC DNA]</scope>
</reference>
<dbReference type="Proteomes" id="UP000762676">
    <property type="component" value="Unassembled WGS sequence"/>
</dbReference>
<sequence>MSRSRVYQLCTCFGEGRTSLDDEPKSGHPKTSTNEENTTRVDKLTKCDRRMKVREIALKLKIPKSTVHDALGYRKVKVSARWVTKCKMVSKNVNGGSQASKG</sequence>